<accession>A0ABP8HQD4</accession>
<feature type="transmembrane region" description="Helical" evidence="1">
    <location>
        <begin position="24"/>
        <end position="45"/>
    </location>
</feature>
<evidence type="ECO:0008006" key="4">
    <source>
        <dbReference type="Google" id="ProtNLM"/>
    </source>
</evidence>
<keyword evidence="3" id="KW-1185">Reference proteome</keyword>
<dbReference type="Proteomes" id="UP001501294">
    <property type="component" value="Unassembled WGS sequence"/>
</dbReference>
<feature type="transmembrane region" description="Helical" evidence="1">
    <location>
        <begin position="57"/>
        <end position="75"/>
    </location>
</feature>
<feature type="transmembrane region" description="Helical" evidence="1">
    <location>
        <begin position="133"/>
        <end position="155"/>
    </location>
</feature>
<dbReference type="NCBIfam" id="NF037959">
    <property type="entry name" value="MFS_SpdSyn"/>
    <property type="match status" value="1"/>
</dbReference>
<evidence type="ECO:0000313" key="2">
    <source>
        <dbReference type="EMBL" id="GAA4342644.1"/>
    </source>
</evidence>
<evidence type="ECO:0000313" key="3">
    <source>
        <dbReference type="Proteomes" id="UP001501294"/>
    </source>
</evidence>
<proteinExistence type="predicted"/>
<name>A0ABP8HQD4_9GAMM</name>
<sequence>MGFSIMTVELLGGKILSPYFGGSVYVWGSIITVFMLALSIGYLLGGKLSLKEPNTRKYGVIFIAASLTTLPLDIWHSELSDWVFMQIEDPRYGSLVSSVILFLIPTTIMGMVAPYSVRLLVANAESSGQTAGFLYFVSTLGSALGTIMTSFYLVLWFELDSILYGVTIVLAIVGIIAMLFPKPLPKAEKAELINE</sequence>
<dbReference type="EMBL" id="BAABFU010000001">
    <property type="protein sequence ID" value="GAA4342644.1"/>
    <property type="molecule type" value="Genomic_DNA"/>
</dbReference>
<comment type="caution">
    <text evidence="2">The sequence shown here is derived from an EMBL/GenBank/DDBJ whole genome shotgun (WGS) entry which is preliminary data.</text>
</comment>
<dbReference type="Gene3D" id="1.20.1250.20">
    <property type="entry name" value="MFS general substrate transporter like domains"/>
    <property type="match status" value="1"/>
</dbReference>
<dbReference type="InterPro" id="IPR036259">
    <property type="entry name" value="MFS_trans_sf"/>
</dbReference>
<evidence type="ECO:0000256" key="1">
    <source>
        <dbReference type="SAM" id="Phobius"/>
    </source>
</evidence>
<keyword evidence="1" id="KW-1133">Transmembrane helix</keyword>
<reference evidence="3" key="1">
    <citation type="journal article" date="2019" name="Int. J. Syst. Evol. Microbiol.">
        <title>The Global Catalogue of Microorganisms (GCM) 10K type strain sequencing project: providing services to taxonomists for standard genome sequencing and annotation.</title>
        <authorList>
            <consortium name="The Broad Institute Genomics Platform"/>
            <consortium name="The Broad Institute Genome Sequencing Center for Infectious Disease"/>
            <person name="Wu L."/>
            <person name="Ma J."/>
        </authorList>
    </citation>
    <scope>NUCLEOTIDE SEQUENCE [LARGE SCALE GENOMIC DNA]</scope>
    <source>
        <strain evidence="3">JCM 17727</strain>
    </source>
</reference>
<feature type="transmembrane region" description="Helical" evidence="1">
    <location>
        <begin position="161"/>
        <end position="180"/>
    </location>
</feature>
<protein>
    <recommendedName>
        <fullName evidence="4">Glycosyl transferase</fullName>
    </recommendedName>
</protein>
<keyword evidence="1" id="KW-0472">Membrane</keyword>
<gene>
    <name evidence="2" type="ORF">GCM10023150_00610</name>
</gene>
<organism evidence="2 3">
    <name type="scientific">Kangiella taiwanensis</name>
    <dbReference type="NCBI Taxonomy" id="1079179"/>
    <lineage>
        <taxon>Bacteria</taxon>
        <taxon>Pseudomonadati</taxon>
        <taxon>Pseudomonadota</taxon>
        <taxon>Gammaproteobacteria</taxon>
        <taxon>Kangiellales</taxon>
        <taxon>Kangiellaceae</taxon>
        <taxon>Kangiella</taxon>
    </lineage>
</organism>
<keyword evidence="1" id="KW-0812">Transmembrane</keyword>
<dbReference type="SUPFAM" id="SSF103473">
    <property type="entry name" value="MFS general substrate transporter"/>
    <property type="match status" value="1"/>
</dbReference>
<feature type="transmembrane region" description="Helical" evidence="1">
    <location>
        <begin position="95"/>
        <end position="121"/>
    </location>
</feature>